<dbReference type="GO" id="GO:0000009">
    <property type="term" value="F:alpha-1,6-mannosyltransferase activity"/>
    <property type="evidence" value="ECO:0007669"/>
    <property type="project" value="InterPro"/>
</dbReference>
<feature type="transmembrane region" description="Helical" evidence="10">
    <location>
        <begin position="137"/>
        <end position="165"/>
    </location>
</feature>
<dbReference type="PANTHER" id="PTHR12468">
    <property type="entry name" value="GPI MANNOSYLTRANSFERASE 2"/>
    <property type="match status" value="1"/>
</dbReference>
<keyword evidence="4" id="KW-0328">Glycosyltransferase</keyword>
<keyword evidence="3" id="KW-0337">GPI-anchor biosynthesis</keyword>
<protein>
    <recommendedName>
        <fullName evidence="13">DUF2029 domain-containing protein</fullName>
    </recommendedName>
</protein>
<evidence type="ECO:0000256" key="9">
    <source>
        <dbReference type="ARBA" id="ARBA00023136"/>
    </source>
</evidence>
<dbReference type="Pfam" id="PF04188">
    <property type="entry name" value="Mannosyl_trans2"/>
    <property type="match status" value="1"/>
</dbReference>
<evidence type="ECO:0008006" key="13">
    <source>
        <dbReference type="Google" id="ProtNLM"/>
    </source>
</evidence>
<dbReference type="OrthoDB" id="573863at2"/>
<evidence type="ECO:0000256" key="2">
    <source>
        <dbReference type="ARBA" id="ARBA00004687"/>
    </source>
</evidence>
<evidence type="ECO:0000256" key="5">
    <source>
        <dbReference type="ARBA" id="ARBA00022679"/>
    </source>
</evidence>
<evidence type="ECO:0000313" key="11">
    <source>
        <dbReference type="EMBL" id="RKG93915.1"/>
    </source>
</evidence>
<feature type="transmembrane region" description="Helical" evidence="10">
    <location>
        <begin position="171"/>
        <end position="197"/>
    </location>
</feature>
<evidence type="ECO:0000256" key="4">
    <source>
        <dbReference type="ARBA" id="ARBA00022676"/>
    </source>
</evidence>
<feature type="transmembrane region" description="Helical" evidence="10">
    <location>
        <begin position="209"/>
        <end position="230"/>
    </location>
</feature>
<dbReference type="GO" id="GO:0004376">
    <property type="term" value="F:GPI mannosyltransferase activity"/>
    <property type="evidence" value="ECO:0007669"/>
    <property type="project" value="InterPro"/>
</dbReference>
<dbReference type="InterPro" id="IPR007315">
    <property type="entry name" value="PIG-V/Gpi18"/>
</dbReference>
<comment type="subcellular location">
    <subcellularLocation>
        <location evidence="1">Endoplasmic reticulum membrane</location>
        <topology evidence="1">Multi-pass membrane protein</topology>
    </subcellularLocation>
</comment>
<dbReference type="AlphaFoldDB" id="A0A3A8JEV8"/>
<evidence type="ECO:0000256" key="7">
    <source>
        <dbReference type="ARBA" id="ARBA00022824"/>
    </source>
</evidence>
<dbReference type="GO" id="GO:0031501">
    <property type="term" value="C:mannosyltransferase complex"/>
    <property type="evidence" value="ECO:0007669"/>
    <property type="project" value="TreeGrafter"/>
</dbReference>
<feature type="transmembrane region" description="Helical" evidence="10">
    <location>
        <begin position="326"/>
        <end position="345"/>
    </location>
</feature>
<evidence type="ECO:0000256" key="1">
    <source>
        <dbReference type="ARBA" id="ARBA00004477"/>
    </source>
</evidence>
<gene>
    <name evidence="11" type="ORF">D7V88_01050</name>
</gene>
<organism evidence="11 12">
    <name type="scientific">Corallococcus terminator</name>
    <dbReference type="NCBI Taxonomy" id="2316733"/>
    <lineage>
        <taxon>Bacteria</taxon>
        <taxon>Pseudomonadati</taxon>
        <taxon>Myxococcota</taxon>
        <taxon>Myxococcia</taxon>
        <taxon>Myxococcales</taxon>
        <taxon>Cystobacterineae</taxon>
        <taxon>Myxococcaceae</taxon>
        <taxon>Corallococcus</taxon>
    </lineage>
</organism>
<feature type="transmembrane region" description="Helical" evidence="10">
    <location>
        <begin position="97"/>
        <end position="116"/>
    </location>
</feature>
<evidence type="ECO:0000256" key="8">
    <source>
        <dbReference type="ARBA" id="ARBA00022989"/>
    </source>
</evidence>
<evidence type="ECO:0000256" key="6">
    <source>
        <dbReference type="ARBA" id="ARBA00022692"/>
    </source>
</evidence>
<keyword evidence="12" id="KW-1185">Reference proteome</keyword>
<keyword evidence="9 10" id="KW-0472">Membrane</keyword>
<keyword evidence="5" id="KW-0808">Transferase</keyword>
<sequence>MVRSAPRAVLSAGLAALVVCTALVTVSALAFPLGYSPARPTWPGAPTLLGWAHFDAGWYAHIATQGYSYTPGQQSPVAFFPLYPLVLRGLGLLHVDTFLAGMLVTMLCGLGALYVFTQWARTRADEDAARNAGLLLAFYPFAFFLYGAMYSDALFLLLVIAAFLLLERGQLGFAVLLAAVATAARPVAPALVVGLLARRLEWKHERGQKWGLVDLLPVFAAAGFVLYVLYQWKAFGEPFAFVKVQSAPGWDQQPGWRTWAKLRWFQGFSRDMALSDGLRLVGHAVFTVGALALVWPCAKRLGWGYGVYTLAIVGLPAMSSKDFMGMGRYLLAAFPLFLTLALLLRERPRLRWGVLATSVGLMLALTVAFGAAEYVS</sequence>
<dbReference type="PANTHER" id="PTHR12468:SF2">
    <property type="entry name" value="GPI MANNOSYLTRANSFERASE 2"/>
    <property type="match status" value="1"/>
</dbReference>
<dbReference type="UniPathway" id="UPA00196"/>
<evidence type="ECO:0000256" key="3">
    <source>
        <dbReference type="ARBA" id="ARBA00022502"/>
    </source>
</evidence>
<accession>A0A3A8JEV8</accession>
<comment type="caution">
    <text evidence="11">The sequence shown here is derived from an EMBL/GenBank/DDBJ whole genome shotgun (WGS) entry which is preliminary data.</text>
</comment>
<keyword evidence="6 10" id="KW-0812">Transmembrane</keyword>
<comment type="pathway">
    <text evidence="2">Glycolipid biosynthesis; glycosylphosphatidylinositol-anchor biosynthesis.</text>
</comment>
<evidence type="ECO:0000313" key="12">
    <source>
        <dbReference type="Proteomes" id="UP000268094"/>
    </source>
</evidence>
<evidence type="ECO:0000256" key="10">
    <source>
        <dbReference type="SAM" id="Phobius"/>
    </source>
</evidence>
<reference evidence="12" key="1">
    <citation type="submission" date="2018-09" db="EMBL/GenBank/DDBJ databases">
        <authorList>
            <person name="Livingstone P.G."/>
            <person name="Whitworth D.E."/>
        </authorList>
    </citation>
    <scope>NUCLEOTIDE SEQUENCE [LARGE SCALE GENOMIC DNA]</scope>
    <source>
        <strain evidence="12">CA054A</strain>
    </source>
</reference>
<feature type="transmembrane region" description="Helical" evidence="10">
    <location>
        <begin position="352"/>
        <end position="372"/>
    </location>
</feature>
<dbReference type="EMBL" id="RAVZ01000003">
    <property type="protein sequence ID" value="RKG93915.1"/>
    <property type="molecule type" value="Genomic_DNA"/>
</dbReference>
<dbReference type="GO" id="GO:0006506">
    <property type="term" value="P:GPI anchor biosynthetic process"/>
    <property type="evidence" value="ECO:0007669"/>
    <property type="project" value="UniProtKB-UniPathway"/>
</dbReference>
<feature type="transmembrane region" description="Helical" evidence="10">
    <location>
        <begin position="277"/>
        <end position="295"/>
    </location>
</feature>
<feature type="transmembrane region" description="Helical" evidence="10">
    <location>
        <begin position="302"/>
        <end position="320"/>
    </location>
</feature>
<dbReference type="Proteomes" id="UP000268094">
    <property type="component" value="Unassembled WGS sequence"/>
</dbReference>
<proteinExistence type="predicted"/>
<dbReference type="GO" id="GO:0016020">
    <property type="term" value="C:membrane"/>
    <property type="evidence" value="ECO:0007669"/>
    <property type="project" value="GOC"/>
</dbReference>
<name>A0A3A8JEV8_9BACT</name>
<keyword evidence="7" id="KW-0256">Endoplasmic reticulum</keyword>
<keyword evidence="8 10" id="KW-1133">Transmembrane helix</keyword>